<evidence type="ECO:0000256" key="4">
    <source>
        <dbReference type="ARBA" id="ARBA00022679"/>
    </source>
</evidence>
<feature type="transmembrane region" description="Helical" evidence="8">
    <location>
        <begin position="208"/>
        <end position="227"/>
    </location>
</feature>
<feature type="domain" description="Glycosyltransferase RgtA/B/C/D-like" evidence="9">
    <location>
        <begin position="68"/>
        <end position="225"/>
    </location>
</feature>
<dbReference type="STRING" id="641524.ADICYQ_5086"/>
<evidence type="ECO:0000256" key="2">
    <source>
        <dbReference type="ARBA" id="ARBA00022475"/>
    </source>
</evidence>
<dbReference type="RefSeq" id="WP_020891981.1">
    <property type="nucleotide sequence ID" value="NZ_ATNM01000172.1"/>
</dbReference>
<feature type="transmembrane region" description="Helical" evidence="8">
    <location>
        <begin position="131"/>
        <end position="154"/>
    </location>
</feature>
<keyword evidence="5 8" id="KW-0812">Transmembrane</keyword>
<gene>
    <name evidence="10" type="ORF">ADICYQ_5086</name>
</gene>
<feature type="transmembrane region" description="Helical" evidence="8">
    <location>
        <begin position="166"/>
        <end position="196"/>
    </location>
</feature>
<protein>
    <recommendedName>
        <fullName evidence="9">Glycosyltransferase RgtA/B/C/D-like domain-containing protein</fullName>
    </recommendedName>
</protein>
<keyword evidence="2" id="KW-1003">Cell membrane</keyword>
<evidence type="ECO:0000256" key="6">
    <source>
        <dbReference type="ARBA" id="ARBA00022989"/>
    </source>
</evidence>
<organism evidence="10 11">
    <name type="scientific">Cyclobacterium qasimii M12-11B</name>
    <dbReference type="NCBI Taxonomy" id="641524"/>
    <lineage>
        <taxon>Bacteria</taxon>
        <taxon>Pseudomonadati</taxon>
        <taxon>Bacteroidota</taxon>
        <taxon>Cytophagia</taxon>
        <taxon>Cytophagales</taxon>
        <taxon>Cyclobacteriaceae</taxon>
        <taxon>Cyclobacterium</taxon>
    </lineage>
</organism>
<dbReference type="PANTHER" id="PTHR33908">
    <property type="entry name" value="MANNOSYLTRANSFERASE YKCB-RELATED"/>
    <property type="match status" value="1"/>
</dbReference>
<feature type="transmembrane region" description="Helical" evidence="8">
    <location>
        <begin position="321"/>
        <end position="338"/>
    </location>
</feature>
<dbReference type="InterPro" id="IPR050297">
    <property type="entry name" value="LipidA_mod_glycosyltrf_83"/>
</dbReference>
<dbReference type="InterPro" id="IPR038731">
    <property type="entry name" value="RgtA/B/C-like"/>
</dbReference>
<evidence type="ECO:0000259" key="9">
    <source>
        <dbReference type="Pfam" id="PF13231"/>
    </source>
</evidence>
<keyword evidence="6 8" id="KW-1133">Transmembrane helix</keyword>
<evidence type="ECO:0000313" key="10">
    <source>
        <dbReference type="EMBL" id="EPR65941.1"/>
    </source>
</evidence>
<dbReference type="GO" id="GO:0016763">
    <property type="term" value="F:pentosyltransferase activity"/>
    <property type="evidence" value="ECO:0007669"/>
    <property type="project" value="TreeGrafter"/>
</dbReference>
<evidence type="ECO:0000256" key="8">
    <source>
        <dbReference type="SAM" id="Phobius"/>
    </source>
</evidence>
<feature type="transmembrane region" description="Helical" evidence="8">
    <location>
        <begin position="268"/>
        <end position="287"/>
    </location>
</feature>
<evidence type="ECO:0000256" key="1">
    <source>
        <dbReference type="ARBA" id="ARBA00004651"/>
    </source>
</evidence>
<dbReference type="eggNOG" id="COG1807">
    <property type="taxonomic scope" value="Bacteria"/>
</dbReference>
<feature type="transmembrane region" description="Helical" evidence="8">
    <location>
        <begin position="61"/>
        <end position="78"/>
    </location>
</feature>
<dbReference type="PATRIC" id="fig|641524.5.peg.5043"/>
<feature type="transmembrane region" description="Helical" evidence="8">
    <location>
        <begin position="90"/>
        <end position="111"/>
    </location>
</feature>
<evidence type="ECO:0000313" key="11">
    <source>
        <dbReference type="Proteomes" id="UP000014974"/>
    </source>
</evidence>
<keyword evidence="3" id="KW-0328">Glycosyltransferase</keyword>
<keyword evidence="4" id="KW-0808">Transferase</keyword>
<sequence length="516" mass="59758">MCFVKACVSRSIFYGFQPKKYTVYFYLVTLALAVPKILFTLRPEINLFTEEAQYWVWSQHLAWHYYSKPALVAVLNFLSTSLIGNTEIAIRINAILCGIGMAWVTYLFGTYLYSRKIGFWSALVLQSMPSWWLATTFHTTDSSLSFFWILSIYLAYRGIKEEKSFWWVYAGIATVFGLMTKYVMLLIFPVLLLYLLYTKKWKTHQANFLMFVLISALGFVPAFIWNWQNDFETLRHLLALTGAEGVSSKSFSITTTSKSFFEYLKGQLAIVSLFLVPAWLATFLHVYKNKSAALVYLILPGIIAFLFFGCLSFFKEAMVNWPAFAYTGFAIALARWMVAQSRLWKTISYGGIYLSIALPIIFILPDYTGIKSSETVRKREQMIVKRLLGHEQLAKRIDYLKDSLGISDEFFFSDSYHTASELSFYLSGNPQTYVLNMGSRKNQFNFWSGMEQFLGHQNTGVFVSWNYNTMENKAIFQSLIYEETFVSKFHDIPKRDVRIQVWSNLMEYKPALLSTY</sequence>
<feature type="transmembrane region" description="Helical" evidence="8">
    <location>
        <begin position="293"/>
        <end position="314"/>
    </location>
</feature>
<keyword evidence="7 8" id="KW-0472">Membrane</keyword>
<evidence type="ECO:0000256" key="3">
    <source>
        <dbReference type="ARBA" id="ARBA00022676"/>
    </source>
</evidence>
<evidence type="ECO:0000256" key="5">
    <source>
        <dbReference type="ARBA" id="ARBA00022692"/>
    </source>
</evidence>
<feature type="transmembrane region" description="Helical" evidence="8">
    <location>
        <begin position="21"/>
        <end position="41"/>
    </location>
</feature>
<dbReference type="EMBL" id="ATNM01000172">
    <property type="protein sequence ID" value="EPR65941.1"/>
    <property type="molecule type" value="Genomic_DNA"/>
</dbReference>
<dbReference type="PANTHER" id="PTHR33908:SF11">
    <property type="entry name" value="MEMBRANE PROTEIN"/>
    <property type="match status" value="1"/>
</dbReference>
<reference evidence="10 11" key="1">
    <citation type="journal article" date="2013" name="Genome Announc.">
        <title>Draft Genome Sequence of Cyclobacterium qasimii Strain M12-11BT, Isolated from Arctic Marine Sediment.</title>
        <authorList>
            <person name="Shivaji S."/>
            <person name="Ara S."/>
            <person name="Singh A."/>
            <person name="Kumar Pinnaka A."/>
        </authorList>
    </citation>
    <scope>NUCLEOTIDE SEQUENCE [LARGE SCALE GENOMIC DNA]</scope>
    <source>
        <strain evidence="10 11">M12-11B</strain>
    </source>
</reference>
<accession>S7V7M5</accession>
<dbReference type="AlphaFoldDB" id="S7V7M5"/>
<dbReference type="Proteomes" id="UP000014974">
    <property type="component" value="Unassembled WGS sequence"/>
</dbReference>
<dbReference type="GO" id="GO:0009103">
    <property type="term" value="P:lipopolysaccharide biosynthetic process"/>
    <property type="evidence" value="ECO:0007669"/>
    <property type="project" value="UniProtKB-ARBA"/>
</dbReference>
<dbReference type="GO" id="GO:0005886">
    <property type="term" value="C:plasma membrane"/>
    <property type="evidence" value="ECO:0007669"/>
    <property type="project" value="UniProtKB-SubCell"/>
</dbReference>
<dbReference type="Pfam" id="PF13231">
    <property type="entry name" value="PMT_2"/>
    <property type="match status" value="1"/>
</dbReference>
<evidence type="ECO:0000256" key="7">
    <source>
        <dbReference type="ARBA" id="ARBA00023136"/>
    </source>
</evidence>
<feature type="transmembrane region" description="Helical" evidence="8">
    <location>
        <begin position="350"/>
        <end position="370"/>
    </location>
</feature>
<comment type="subcellular location">
    <subcellularLocation>
        <location evidence="1">Cell membrane</location>
        <topology evidence="1">Multi-pass membrane protein</topology>
    </subcellularLocation>
</comment>
<comment type="caution">
    <text evidence="10">The sequence shown here is derived from an EMBL/GenBank/DDBJ whole genome shotgun (WGS) entry which is preliminary data.</text>
</comment>
<name>S7V7M5_9BACT</name>
<proteinExistence type="predicted"/>
<dbReference type="OrthoDB" id="9813729at2"/>